<keyword evidence="1" id="KW-1133">Transmembrane helix</keyword>
<comment type="caution">
    <text evidence="3">The sequence shown here is derived from an EMBL/GenBank/DDBJ whole genome shotgun (WGS) entry which is preliminary data.</text>
</comment>
<evidence type="ECO:0000313" key="2">
    <source>
        <dbReference type="EMBL" id="PAA65109.1"/>
    </source>
</evidence>
<evidence type="ECO:0000313" key="4">
    <source>
        <dbReference type="Proteomes" id="UP000215902"/>
    </source>
</evidence>
<dbReference type="Proteomes" id="UP000215902">
    <property type="component" value="Unassembled WGS sequence"/>
</dbReference>
<protein>
    <submittedName>
        <fullName evidence="3">Uncharacterized protein</fullName>
    </submittedName>
</protein>
<dbReference type="EMBL" id="NIVC01000995">
    <property type="protein sequence ID" value="PAA73740.1"/>
    <property type="molecule type" value="Genomic_DNA"/>
</dbReference>
<feature type="transmembrane region" description="Helical" evidence="1">
    <location>
        <begin position="43"/>
        <end position="66"/>
    </location>
</feature>
<sequence length="131" mass="14657">MVDGIYNMPYDAPIELIQLWIDDISQGRPNLVQVKNNVPPQVLLYHVLIFIFGVLLLLLMAVLATIEARYGIALHRLLPLVTRVIDVAQLFDLTPLPQSKRISFGVEAQNSTNYNRALTDALLNPGAQLHT</sequence>
<keyword evidence="4" id="KW-1185">Reference proteome</keyword>
<accession>A0A267FIW2</accession>
<evidence type="ECO:0000256" key="1">
    <source>
        <dbReference type="SAM" id="Phobius"/>
    </source>
</evidence>
<proteinExistence type="predicted"/>
<gene>
    <name evidence="2" type="ORF">BOX15_Mlig001476g1</name>
    <name evidence="3" type="ORF">BOX15_Mlig001476g4</name>
</gene>
<evidence type="ECO:0000313" key="3">
    <source>
        <dbReference type="EMBL" id="PAA73740.1"/>
    </source>
</evidence>
<keyword evidence="1" id="KW-0472">Membrane</keyword>
<organism evidence="3 4">
    <name type="scientific">Macrostomum lignano</name>
    <dbReference type="NCBI Taxonomy" id="282301"/>
    <lineage>
        <taxon>Eukaryota</taxon>
        <taxon>Metazoa</taxon>
        <taxon>Spiralia</taxon>
        <taxon>Lophotrochozoa</taxon>
        <taxon>Platyhelminthes</taxon>
        <taxon>Rhabditophora</taxon>
        <taxon>Macrostomorpha</taxon>
        <taxon>Macrostomida</taxon>
        <taxon>Macrostomidae</taxon>
        <taxon>Macrostomum</taxon>
    </lineage>
</organism>
<reference evidence="3 4" key="1">
    <citation type="submission" date="2017-06" db="EMBL/GenBank/DDBJ databases">
        <title>A platform for efficient transgenesis in Macrostomum lignano, a flatworm model organism for stem cell research.</title>
        <authorList>
            <person name="Berezikov E."/>
        </authorList>
    </citation>
    <scope>NUCLEOTIDE SEQUENCE [LARGE SCALE GENOMIC DNA]</scope>
    <source>
        <strain evidence="3">DV1</strain>
        <tissue evidence="3">Whole organism</tissue>
    </source>
</reference>
<dbReference type="AlphaFoldDB" id="A0A267FIW2"/>
<keyword evidence="1" id="KW-0812">Transmembrane</keyword>
<name>A0A267FIW2_9PLAT</name>
<dbReference type="EMBL" id="NIVC01001681">
    <property type="protein sequence ID" value="PAA65109.1"/>
    <property type="molecule type" value="Genomic_DNA"/>
</dbReference>